<dbReference type="SMART" id="SM00320">
    <property type="entry name" value="WD40"/>
    <property type="match status" value="3"/>
</dbReference>
<evidence type="ECO:0000259" key="7">
    <source>
        <dbReference type="Pfam" id="PF21031"/>
    </source>
</evidence>
<dbReference type="Pfam" id="PF00400">
    <property type="entry name" value="WD40"/>
    <property type="match status" value="1"/>
</dbReference>
<dbReference type="GO" id="GO:0005656">
    <property type="term" value="C:nuclear pre-replicative complex"/>
    <property type="evidence" value="ECO:0007669"/>
    <property type="project" value="TreeGrafter"/>
</dbReference>
<evidence type="ECO:0000256" key="3">
    <source>
        <dbReference type="ARBA" id="ARBA00022737"/>
    </source>
</evidence>
<dbReference type="PROSITE" id="PS00678">
    <property type="entry name" value="WD_REPEATS_1"/>
    <property type="match status" value="2"/>
</dbReference>
<organism evidence="8 9">
    <name type="scientific">Sporidiobolus salmonicolor</name>
    <name type="common">Yeast-like fungus</name>
    <name type="synonym">Sporobolomyces salmonicolor</name>
    <dbReference type="NCBI Taxonomy" id="5005"/>
    <lineage>
        <taxon>Eukaryota</taxon>
        <taxon>Fungi</taxon>
        <taxon>Dikarya</taxon>
        <taxon>Basidiomycota</taxon>
        <taxon>Pucciniomycotina</taxon>
        <taxon>Microbotryomycetes</taxon>
        <taxon>Sporidiobolales</taxon>
        <taxon>Sporidiobolaceae</taxon>
        <taxon>Sporobolomyces</taxon>
    </lineage>
</organism>
<name>A0A0D6EQC4_SPOSA</name>
<reference evidence="9" key="1">
    <citation type="submission" date="2015-02" db="EMBL/GenBank/DDBJ databases">
        <authorList>
            <person name="Gon?alves P."/>
        </authorList>
    </citation>
    <scope>NUCLEOTIDE SEQUENCE [LARGE SCALE GENOMIC DNA]</scope>
</reference>
<feature type="region of interest" description="Disordered" evidence="6">
    <location>
        <begin position="274"/>
        <end position="294"/>
    </location>
</feature>
<feature type="compositionally biased region" description="Low complexity" evidence="6">
    <location>
        <begin position="280"/>
        <end position="292"/>
    </location>
</feature>
<comment type="function">
    <text evidence="5">Component of the RIX1 complex required for processing of ITS2 sequences from 35S pre-rRNA.</text>
</comment>
<feature type="compositionally biased region" description="Low complexity" evidence="6">
    <location>
        <begin position="483"/>
        <end position="495"/>
    </location>
</feature>
<comment type="similarity">
    <text evidence="1 5">Belongs to the WD repeat IPI3/WDR18 family.</text>
</comment>
<keyword evidence="5" id="KW-0698">rRNA processing</keyword>
<dbReference type="PANTHER" id="PTHR18763:SF0">
    <property type="entry name" value="WD REPEAT-CONTAINING PROTEIN 18"/>
    <property type="match status" value="1"/>
</dbReference>
<evidence type="ECO:0000256" key="1">
    <source>
        <dbReference type="ARBA" id="ARBA00010143"/>
    </source>
</evidence>
<feature type="repeat" description="WD" evidence="4">
    <location>
        <begin position="116"/>
        <end position="150"/>
    </location>
</feature>
<dbReference type="OrthoDB" id="756370at2759"/>
<feature type="domain" description="WD repeat-containing protein 54 beta-propeller" evidence="7">
    <location>
        <begin position="90"/>
        <end position="184"/>
    </location>
</feature>
<dbReference type="AlphaFoldDB" id="A0A0D6EQC4"/>
<dbReference type="InterPro" id="IPR019775">
    <property type="entry name" value="WD40_repeat_CS"/>
</dbReference>
<dbReference type="Proteomes" id="UP000243876">
    <property type="component" value="Unassembled WGS sequence"/>
</dbReference>
<evidence type="ECO:0000313" key="9">
    <source>
        <dbReference type="Proteomes" id="UP000243876"/>
    </source>
</evidence>
<keyword evidence="5" id="KW-0539">Nucleus</keyword>
<dbReference type="PROSITE" id="PS50294">
    <property type="entry name" value="WD_REPEATS_REGION"/>
    <property type="match status" value="1"/>
</dbReference>
<sequence>MAAPPLVELVLSSTFAASPLPTISLHNPQTGAIVFSFKAPLAPSTTTTSSASVAAHARDQDAADQARPKTMAIVEGGNGVGGVLLGLGGKDGRAALNVWNFTKESTQQRLIPPVRLSTIAASPDGVYLAGGTHDGRVFLWELSTGHLLITLDAHYRAISALAFTQDSAALVTASDDAGVSVWSIGLLLNASPLTPPTPFATLSDHTLGITSLCVGLGSFPRCRVLTGSLDGTVKVWDLSTSPPALLSTFQFPHPVHHLAWDPLERFFFAAGPSPTPAPAPSSASSSAAAPVAGPGGRVTRVNLYRRGKDEFGIHGVETVGGGGRAGEVERVEGGGRGGGGEAAAGEPGEVYEIKEPVASLALSAHSPLLLVGTHTTSSIHVLALPSLLPVRILAPPPSSTPPGPITFLTTLLRPAELGAPEGVQRDLMKHGMGRTVLGPHERERGGRGGRTVEVRIGSAPAVEDWVGPAKGLGTLPPLPPRSAAVGAAPTGANGAATGGGGGGGGGADARVRELEREVEALKRSLGKAVGINERMWKGVVEGALGGGEGPR</sequence>
<dbReference type="GO" id="GO:0006261">
    <property type="term" value="P:DNA-templated DNA replication"/>
    <property type="evidence" value="ECO:0007669"/>
    <property type="project" value="TreeGrafter"/>
</dbReference>
<feature type="compositionally biased region" description="Gly residues" evidence="6">
    <location>
        <begin position="496"/>
        <end position="507"/>
    </location>
</feature>
<keyword evidence="3" id="KW-0677">Repeat</keyword>
<feature type="repeat" description="WD" evidence="4">
    <location>
        <begin position="224"/>
        <end position="246"/>
    </location>
</feature>
<evidence type="ECO:0000256" key="6">
    <source>
        <dbReference type="SAM" id="MobiDB-lite"/>
    </source>
</evidence>
<dbReference type="SUPFAM" id="SSF50978">
    <property type="entry name" value="WD40 repeat-like"/>
    <property type="match status" value="1"/>
</dbReference>
<dbReference type="InterPro" id="IPR020472">
    <property type="entry name" value="WD40_PAC1"/>
</dbReference>
<feature type="region of interest" description="Disordered" evidence="6">
    <location>
        <begin position="472"/>
        <end position="511"/>
    </location>
</feature>
<dbReference type="PROSITE" id="PS50082">
    <property type="entry name" value="WD_REPEATS_2"/>
    <property type="match status" value="3"/>
</dbReference>
<keyword evidence="9" id="KW-1185">Reference proteome</keyword>
<dbReference type="GO" id="GO:0120330">
    <property type="term" value="C:rixosome complex"/>
    <property type="evidence" value="ECO:0007669"/>
    <property type="project" value="UniProtKB-UniRule"/>
</dbReference>
<comment type="subcellular location">
    <subcellularLocation>
        <location evidence="5">Nucleus</location>
    </subcellularLocation>
</comment>
<evidence type="ECO:0000313" key="8">
    <source>
        <dbReference type="EMBL" id="CEQ41795.1"/>
    </source>
</evidence>
<comment type="subunit">
    <text evidence="5">Component of the RIX1 complex, composed of IPI1, RIX1/IPI2 and IPI3 in a 1:2:2 stoichiometry. The complex interacts (via RIX1) with MDN1 (via its hexameric AAA ATPase ring) and the pre-60S ribosome particles.</text>
</comment>
<gene>
    <name evidence="8" type="primary">SPOSA6832_03545</name>
</gene>
<evidence type="ECO:0000256" key="5">
    <source>
        <dbReference type="RuleBase" id="RU369067"/>
    </source>
</evidence>
<dbReference type="InterPro" id="IPR049546">
    <property type="entry name" value="WDR54_beta_prop"/>
</dbReference>
<dbReference type="Pfam" id="PF21031">
    <property type="entry name" value="WDR54"/>
    <property type="match status" value="1"/>
</dbReference>
<dbReference type="PANTHER" id="PTHR18763">
    <property type="entry name" value="WD-REPEAT PROTEIN 18"/>
    <property type="match status" value="1"/>
</dbReference>
<dbReference type="InterPro" id="IPR045227">
    <property type="entry name" value="WDR18/Ipi3/RID3"/>
</dbReference>
<dbReference type="PRINTS" id="PR00320">
    <property type="entry name" value="GPROTEINBRPT"/>
</dbReference>
<proteinExistence type="inferred from homology"/>
<dbReference type="Gene3D" id="2.130.10.10">
    <property type="entry name" value="YVTN repeat-like/Quinoprotein amine dehydrogenase"/>
    <property type="match status" value="1"/>
</dbReference>
<dbReference type="InterPro" id="IPR001680">
    <property type="entry name" value="WD40_rpt"/>
</dbReference>
<evidence type="ECO:0000256" key="4">
    <source>
        <dbReference type="PROSITE-ProRule" id="PRU00221"/>
    </source>
</evidence>
<dbReference type="InterPro" id="IPR015943">
    <property type="entry name" value="WD40/YVTN_repeat-like_dom_sf"/>
</dbReference>
<keyword evidence="2 4" id="KW-0853">WD repeat</keyword>
<dbReference type="EMBL" id="CENE01000017">
    <property type="protein sequence ID" value="CEQ41795.1"/>
    <property type="molecule type" value="Genomic_DNA"/>
</dbReference>
<accession>A0A0D6EQC4</accession>
<feature type="repeat" description="WD" evidence="4">
    <location>
        <begin position="151"/>
        <end position="184"/>
    </location>
</feature>
<dbReference type="InterPro" id="IPR036322">
    <property type="entry name" value="WD40_repeat_dom_sf"/>
</dbReference>
<evidence type="ECO:0000256" key="2">
    <source>
        <dbReference type="ARBA" id="ARBA00022574"/>
    </source>
</evidence>
<protein>
    <recommendedName>
        <fullName evidence="5">Pre-rRNA-processing protein IPI3</fullName>
    </recommendedName>
</protein>
<dbReference type="GO" id="GO:0006364">
    <property type="term" value="P:rRNA processing"/>
    <property type="evidence" value="ECO:0007669"/>
    <property type="project" value="UniProtKB-UniRule"/>
</dbReference>